<feature type="domain" description="Glycosyl transferase family 25" evidence="2">
    <location>
        <begin position="2"/>
        <end position="106"/>
    </location>
</feature>
<name>A0ABT0PZZ7_9RHOB</name>
<accession>A0ABT0PZZ7</accession>
<gene>
    <name evidence="3" type="ORF">M3P21_06380</name>
</gene>
<comment type="caution">
    <text evidence="3">The sequence shown here is derived from an EMBL/GenBank/DDBJ whole genome shotgun (WGS) entry which is preliminary data.</text>
</comment>
<keyword evidence="4" id="KW-1185">Reference proteome</keyword>
<evidence type="ECO:0000259" key="2">
    <source>
        <dbReference type="Pfam" id="PF01755"/>
    </source>
</evidence>
<dbReference type="Pfam" id="PF01755">
    <property type="entry name" value="Glyco_transf_25"/>
    <property type="match status" value="1"/>
</dbReference>
<evidence type="ECO:0000313" key="4">
    <source>
        <dbReference type="Proteomes" id="UP001203880"/>
    </source>
</evidence>
<dbReference type="CDD" id="cd06532">
    <property type="entry name" value="Glyco_transf_25"/>
    <property type="match status" value="1"/>
</dbReference>
<dbReference type="RefSeq" id="WP_249707792.1">
    <property type="nucleotide sequence ID" value="NZ_JAMFMB010000006.1"/>
</dbReference>
<protein>
    <submittedName>
        <fullName evidence="3">Glycosyltransferase family 25 protein</fullName>
    </submittedName>
</protein>
<dbReference type="Proteomes" id="UP001203880">
    <property type="component" value="Unassembled WGS sequence"/>
</dbReference>
<reference evidence="3" key="1">
    <citation type="submission" date="2022-05" db="EMBL/GenBank/DDBJ databases">
        <authorList>
            <person name="Park J.-S."/>
        </authorList>
    </citation>
    <scope>NUCLEOTIDE SEQUENCE</scope>
    <source>
        <strain evidence="3">2012CJ41-6</strain>
    </source>
</reference>
<feature type="compositionally biased region" description="Basic and acidic residues" evidence="1">
    <location>
        <begin position="210"/>
        <end position="219"/>
    </location>
</feature>
<feature type="region of interest" description="Disordered" evidence="1">
    <location>
        <begin position="202"/>
        <end position="227"/>
    </location>
</feature>
<sequence>MQIHVINLDRSPERFSALRAEFAKVGLEQSLTRISATDARDPGFAAPGYAPHSWRDRWELKRSEQAVFESHRSVWHRIADLDDGGAGIICEDDILVSTAFPHLLGALDCGRFGVIKLDGFNAARRYGMDADMGGWHLRAILEPVPSAACYAVSSAAARQLLADSQSYCDTLDDFLFRVRVGIDPVQLFPAVAVQQMCCASPASAGPPESSQRERQDSSKASKGPIPYRIWKELRRNRRKRKLRGIEAQAPTLCDDLPGYSCAE</sequence>
<dbReference type="InterPro" id="IPR002654">
    <property type="entry name" value="Glyco_trans_25"/>
</dbReference>
<evidence type="ECO:0000256" key="1">
    <source>
        <dbReference type="SAM" id="MobiDB-lite"/>
    </source>
</evidence>
<organism evidence="3 4">
    <name type="scientific">Ruegeria spongiae</name>
    <dbReference type="NCBI Taxonomy" id="2942209"/>
    <lineage>
        <taxon>Bacteria</taxon>
        <taxon>Pseudomonadati</taxon>
        <taxon>Pseudomonadota</taxon>
        <taxon>Alphaproteobacteria</taxon>
        <taxon>Rhodobacterales</taxon>
        <taxon>Roseobacteraceae</taxon>
        <taxon>Ruegeria</taxon>
    </lineage>
</organism>
<proteinExistence type="predicted"/>
<dbReference type="EMBL" id="JAMFMB010000006">
    <property type="protein sequence ID" value="MCL6283155.1"/>
    <property type="molecule type" value="Genomic_DNA"/>
</dbReference>
<evidence type="ECO:0000313" key="3">
    <source>
        <dbReference type="EMBL" id="MCL6283155.1"/>
    </source>
</evidence>